<protein>
    <submittedName>
        <fullName evidence="2">Uncharacterized protein</fullName>
    </submittedName>
</protein>
<keyword evidence="1" id="KW-1133">Transmembrane helix</keyword>
<sequence>MAQYNPPYSYNPYAEVAPDSPPLKNTLSPNRAVIENLYFRADTSELKTLPTVPSGVTQDGQRLRYYPTSLLLLVVWIVFVVILLWLLESAVSHGPKSLTQPWGYTQLPSLLITVFAQGHGAITAMHLARVSVSALHSARTSPSTWAEVFWISDRAWQGPVGMLFTVLAASRLRVRISAHFLLCAITCLTALVTPIILSRAYPIRTISIDENTTISPSALDVVQMGAVDAYAEIGTGAGGWTTGLSVMETYNSSVYLPSGVSRDGDPLDFFFGADVEGKTVRLPGLHLTGQCVTVDSNVSSIADFPAYCTAQIPNPGYMTPVVEIVPVTVDFLMQGCCNTAWSQIFGANASFDSNVGYIYIQSNTTSSTGTLVANVNGIIRCDTQIATGLATLSGVDGTFSAFSEETLYKPTQGGDAIQEPLLAMLEYWGLTFNGKGFEEDLGKGTAARTLGFVGETDTDGDGFQTYLQPSMQELATTFWRGISHTVGIGLLSRSNGTVYPAVQRGQTAVYVREAKFADAAYALLAVWLLLLVAITARSFRPTFADSFDGYLTAKLVQEKPGLMDNWSGDLAANGDLRQRFGGVERDAQGRIVVV</sequence>
<evidence type="ECO:0000256" key="1">
    <source>
        <dbReference type="SAM" id="Phobius"/>
    </source>
</evidence>
<evidence type="ECO:0000313" key="2">
    <source>
        <dbReference type="EMBL" id="KAJ7766734.1"/>
    </source>
</evidence>
<evidence type="ECO:0000313" key="3">
    <source>
        <dbReference type="Proteomes" id="UP001215598"/>
    </source>
</evidence>
<organism evidence="2 3">
    <name type="scientific">Mycena metata</name>
    <dbReference type="NCBI Taxonomy" id="1033252"/>
    <lineage>
        <taxon>Eukaryota</taxon>
        <taxon>Fungi</taxon>
        <taxon>Dikarya</taxon>
        <taxon>Basidiomycota</taxon>
        <taxon>Agaricomycotina</taxon>
        <taxon>Agaricomycetes</taxon>
        <taxon>Agaricomycetidae</taxon>
        <taxon>Agaricales</taxon>
        <taxon>Marasmiineae</taxon>
        <taxon>Mycenaceae</taxon>
        <taxon>Mycena</taxon>
    </lineage>
</organism>
<reference evidence="2" key="1">
    <citation type="submission" date="2023-03" db="EMBL/GenBank/DDBJ databases">
        <title>Massive genome expansion in bonnet fungi (Mycena s.s.) driven by repeated elements and novel gene families across ecological guilds.</title>
        <authorList>
            <consortium name="Lawrence Berkeley National Laboratory"/>
            <person name="Harder C.B."/>
            <person name="Miyauchi S."/>
            <person name="Viragh M."/>
            <person name="Kuo A."/>
            <person name="Thoen E."/>
            <person name="Andreopoulos B."/>
            <person name="Lu D."/>
            <person name="Skrede I."/>
            <person name="Drula E."/>
            <person name="Henrissat B."/>
            <person name="Morin E."/>
            <person name="Kohler A."/>
            <person name="Barry K."/>
            <person name="LaButti K."/>
            <person name="Morin E."/>
            <person name="Salamov A."/>
            <person name="Lipzen A."/>
            <person name="Mereny Z."/>
            <person name="Hegedus B."/>
            <person name="Baldrian P."/>
            <person name="Stursova M."/>
            <person name="Weitz H."/>
            <person name="Taylor A."/>
            <person name="Grigoriev I.V."/>
            <person name="Nagy L.G."/>
            <person name="Martin F."/>
            <person name="Kauserud H."/>
        </authorList>
    </citation>
    <scope>NUCLEOTIDE SEQUENCE</scope>
    <source>
        <strain evidence="2">CBHHK182m</strain>
    </source>
</reference>
<accession>A0AAD7JKD2</accession>
<feature type="transmembrane region" description="Helical" evidence="1">
    <location>
        <begin position="180"/>
        <end position="201"/>
    </location>
</feature>
<feature type="transmembrane region" description="Helical" evidence="1">
    <location>
        <begin position="107"/>
        <end position="128"/>
    </location>
</feature>
<dbReference type="AlphaFoldDB" id="A0AAD7JKD2"/>
<comment type="caution">
    <text evidence="2">The sequence shown here is derived from an EMBL/GenBank/DDBJ whole genome shotgun (WGS) entry which is preliminary data.</text>
</comment>
<name>A0AAD7JKD2_9AGAR</name>
<keyword evidence="3" id="KW-1185">Reference proteome</keyword>
<feature type="transmembrane region" description="Helical" evidence="1">
    <location>
        <begin position="70"/>
        <end position="87"/>
    </location>
</feature>
<keyword evidence="1" id="KW-0812">Transmembrane</keyword>
<gene>
    <name evidence="2" type="ORF">B0H16DRAFT_1366829</name>
</gene>
<dbReference type="Proteomes" id="UP001215598">
    <property type="component" value="Unassembled WGS sequence"/>
</dbReference>
<dbReference type="EMBL" id="JARKIB010000023">
    <property type="protein sequence ID" value="KAJ7766734.1"/>
    <property type="molecule type" value="Genomic_DNA"/>
</dbReference>
<keyword evidence="1" id="KW-0472">Membrane</keyword>
<proteinExistence type="predicted"/>